<evidence type="ECO:0000259" key="11">
    <source>
        <dbReference type="Pfam" id="PF04452"/>
    </source>
</evidence>
<reference evidence="13" key="1">
    <citation type="submission" date="2018-05" db="EMBL/GenBank/DDBJ databases">
        <authorList>
            <person name="Lanie J.A."/>
            <person name="Ng W.-L."/>
            <person name="Kazmierczak K.M."/>
            <person name="Andrzejewski T.M."/>
            <person name="Davidsen T.M."/>
            <person name="Wayne K.J."/>
            <person name="Tettelin H."/>
            <person name="Glass J.I."/>
            <person name="Rusch D."/>
            <person name="Podicherti R."/>
            <person name="Tsui H.-C.T."/>
            <person name="Winkler M.E."/>
        </authorList>
    </citation>
    <scope>NUCLEOTIDE SEQUENCE</scope>
</reference>
<dbReference type="InterPro" id="IPR046886">
    <property type="entry name" value="RsmE_MTase_dom"/>
</dbReference>
<feature type="domain" description="Ribosomal RNA small subunit methyltransferase E PUA-like" evidence="12">
    <location>
        <begin position="1"/>
        <end position="25"/>
    </location>
</feature>
<evidence type="ECO:0000256" key="3">
    <source>
        <dbReference type="ARBA" id="ARBA00012328"/>
    </source>
</evidence>
<dbReference type="InterPro" id="IPR046887">
    <property type="entry name" value="RsmE_PUA-like"/>
</dbReference>
<organism evidence="13">
    <name type="scientific">marine metagenome</name>
    <dbReference type="NCBI Taxonomy" id="408172"/>
    <lineage>
        <taxon>unclassified sequences</taxon>
        <taxon>metagenomes</taxon>
        <taxon>ecological metagenomes</taxon>
    </lineage>
</organism>
<dbReference type="CDD" id="cd18084">
    <property type="entry name" value="RsmE-like"/>
    <property type="match status" value="1"/>
</dbReference>
<dbReference type="Pfam" id="PF04452">
    <property type="entry name" value="Methyltrans_RNA"/>
    <property type="match status" value="1"/>
</dbReference>
<dbReference type="InterPro" id="IPR029028">
    <property type="entry name" value="Alpha/beta_knot_MTases"/>
</dbReference>
<dbReference type="InterPro" id="IPR029026">
    <property type="entry name" value="tRNA_m1G_MTases_N"/>
</dbReference>
<name>A0A381TPL4_9ZZZZ</name>
<dbReference type="Gene3D" id="3.40.1280.10">
    <property type="match status" value="1"/>
</dbReference>
<dbReference type="InterPro" id="IPR006700">
    <property type="entry name" value="RsmE"/>
</dbReference>
<dbReference type="AlphaFoldDB" id="A0A381TPL4"/>
<keyword evidence="8" id="KW-0949">S-adenosyl-L-methionine</keyword>
<dbReference type="EMBL" id="UINC01004871">
    <property type="protein sequence ID" value="SVA17458.1"/>
    <property type="molecule type" value="Genomic_DNA"/>
</dbReference>
<dbReference type="SUPFAM" id="SSF75217">
    <property type="entry name" value="alpha/beta knot"/>
    <property type="match status" value="1"/>
</dbReference>
<dbReference type="PIRSF" id="PIRSF015601">
    <property type="entry name" value="MTase_slr0722"/>
    <property type="match status" value="1"/>
</dbReference>
<gene>
    <name evidence="13" type="ORF">METZ01_LOCUS70312</name>
</gene>
<dbReference type="PANTHER" id="PTHR30027">
    <property type="entry name" value="RIBOSOMAL RNA SMALL SUBUNIT METHYLTRANSFERASE E"/>
    <property type="match status" value="1"/>
</dbReference>
<accession>A0A381TPL4</accession>
<keyword evidence="4" id="KW-0963">Cytoplasm</keyword>
<dbReference type="GO" id="GO:0070475">
    <property type="term" value="P:rRNA base methylation"/>
    <property type="evidence" value="ECO:0007669"/>
    <property type="project" value="TreeGrafter"/>
</dbReference>
<evidence type="ECO:0000256" key="6">
    <source>
        <dbReference type="ARBA" id="ARBA00022603"/>
    </source>
</evidence>
<comment type="function">
    <text evidence="9">Specifically methylates the N3 position of the uracil ring of uridine 1498 (m3U1498) in 16S rRNA. Acts on the fully assembled 30S ribosomal subunit.</text>
</comment>
<comment type="subcellular location">
    <subcellularLocation>
        <location evidence="1">Cytoplasm</location>
    </subcellularLocation>
</comment>
<evidence type="ECO:0000256" key="7">
    <source>
        <dbReference type="ARBA" id="ARBA00022679"/>
    </source>
</evidence>
<keyword evidence="6" id="KW-0489">Methyltransferase</keyword>
<protein>
    <recommendedName>
        <fullName evidence="3">16S rRNA (uracil(1498)-N(3))-methyltransferase</fullName>
        <ecNumber evidence="3">2.1.1.193</ecNumber>
    </recommendedName>
</protein>
<comment type="similarity">
    <text evidence="2">Belongs to the RNA methyltransferase RsmE family.</text>
</comment>
<keyword evidence="5" id="KW-0698">rRNA processing</keyword>
<evidence type="ECO:0000256" key="1">
    <source>
        <dbReference type="ARBA" id="ARBA00004496"/>
    </source>
</evidence>
<feature type="domain" description="Ribosomal RNA small subunit methyltransferase E methyltransferase" evidence="11">
    <location>
        <begin position="43"/>
        <end position="198"/>
    </location>
</feature>
<comment type="catalytic activity">
    <reaction evidence="10">
        <text>uridine(1498) in 16S rRNA + S-adenosyl-L-methionine = N(3)-methyluridine(1498) in 16S rRNA + S-adenosyl-L-homocysteine + H(+)</text>
        <dbReference type="Rhea" id="RHEA:42920"/>
        <dbReference type="Rhea" id="RHEA-COMP:10283"/>
        <dbReference type="Rhea" id="RHEA-COMP:10284"/>
        <dbReference type="ChEBI" id="CHEBI:15378"/>
        <dbReference type="ChEBI" id="CHEBI:57856"/>
        <dbReference type="ChEBI" id="CHEBI:59789"/>
        <dbReference type="ChEBI" id="CHEBI:65315"/>
        <dbReference type="ChEBI" id="CHEBI:74502"/>
        <dbReference type="EC" id="2.1.1.193"/>
    </reaction>
</comment>
<evidence type="ECO:0000256" key="5">
    <source>
        <dbReference type="ARBA" id="ARBA00022552"/>
    </source>
</evidence>
<sequence length="208" mass="23261">MRLKLGHKIWLIDGEGTAYTGEITSQNGSTKGKIYETISGEGENPWYLHLAIAVLKKSRFEFLIEKATELGVNKISIIRMDRCGKQRVQDSRLKKLILSSAKQCGRSVFPEIEEFSSLTNFIDQSTDKIVAANWEGKLSLSNYLSPGFKSAFCILIGPEGDFSSNELDVLNQKKIPLVTLGSRRLRSETAGIYALSAMNEYYLNIRGK</sequence>
<evidence type="ECO:0000259" key="12">
    <source>
        <dbReference type="Pfam" id="PF20260"/>
    </source>
</evidence>
<evidence type="ECO:0000256" key="10">
    <source>
        <dbReference type="ARBA" id="ARBA00047944"/>
    </source>
</evidence>
<dbReference type="NCBIfam" id="TIGR00046">
    <property type="entry name" value="RsmE family RNA methyltransferase"/>
    <property type="match status" value="1"/>
</dbReference>
<dbReference type="GO" id="GO:0070042">
    <property type="term" value="F:rRNA (uridine-N3-)-methyltransferase activity"/>
    <property type="evidence" value="ECO:0007669"/>
    <property type="project" value="TreeGrafter"/>
</dbReference>
<keyword evidence="7" id="KW-0808">Transferase</keyword>
<evidence type="ECO:0000256" key="9">
    <source>
        <dbReference type="ARBA" id="ARBA00025699"/>
    </source>
</evidence>
<dbReference type="GO" id="GO:0005737">
    <property type="term" value="C:cytoplasm"/>
    <property type="evidence" value="ECO:0007669"/>
    <property type="project" value="UniProtKB-SubCell"/>
</dbReference>
<evidence type="ECO:0000256" key="4">
    <source>
        <dbReference type="ARBA" id="ARBA00022490"/>
    </source>
</evidence>
<evidence type="ECO:0000256" key="8">
    <source>
        <dbReference type="ARBA" id="ARBA00022691"/>
    </source>
</evidence>
<dbReference type="EC" id="2.1.1.193" evidence="3"/>
<proteinExistence type="inferred from homology"/>
<dbReference type="Pfam" id="PF20260">
    <property type="entry name" value="PUA_4"/>
    <property type="match status" value="1"/>
</dbReference>
<evidence type="ECO:0000313" key="13">
    <source>
        <dbReference type="EMBL" id="SVA17458.1"/>
    </source>
</evidence>
<dbReference type="PANTHER" id="PTHR30027:SF3">
    <property type="entry name" value="16S RRNA (URACIL(1498)-N(3))-METHYLTRANSFERASE"/>
    <property type="match status" value="1"/>
</dbReference>
<evidence type="ECO:0000256" key="2">
    <source>
        <dbReference type="ARBA" id="ARBA00005528"/>
    </source>
</evidence>